<comment type="caution">
    <text evidence="1">The sequence shown here is derived from an EMBL/GenBank/DDBJ whole genome shotgun (WGS) entry which is preliminary data.</text>
</comment>
<gene>
    <name evidence="1" type="ORF">GCM10009550_20140</name>
</gene>
<reference evidence="1 2" key="1">
    <citation type="journal article" date="2019" name="Int. J. Syst. Evol. Microbiol.">
        <title>The Global Catalogue of Microorganisms (GCM) 10K type strain sequencing project: providing services to taxonomists for standard genome sequencing and annotation.</title>
        <authorList>
            <consortium name="The Broad Institute Genomics Platform"/>
            <consortium name="The Broad Institute Genome Sequencing Center for Infectious Disease"/>
            <person name="Wu L."/>
            <person name="Ma J."/>
        </authorList>
    </citation>
    <scope>NUCLEOTIDE SEQUENCE [LARGE SCALE GENOMIC DNA]</scope>
    <source>
        <strain evidence="1 2">JCM 10696</strain>
    </source>
</reference>
<evidence type="ECO:0000313" key="1">
    <source>
        <dbReference type="EMBL" id="GAA0945971.1"/>
    </source>
</evidence>
<dbReference type="Proteomes" id="UP001500665">
    <property type="component" value="Unassembled WGS sequence"/>
</dbReference>
<accession>A0ABN1QQ84</accession>
<organism evidence="1 2">
    <name type="scientific">Actinocorallia libanotica</name>
    <dbReference type="NCBI Taxonomy" id="46162"/>
    <lineage>
        <taxon>Bacteria</taxon>
        <taxon>Bacillati</taxon>
        <taxon>Actinomycetota</taxon>
        <taxon>Actinomycetes</taxon>
        <taxon>Streptosporangiales</taxon>
        <taxon>Thermomonosporaceae</taxon>
        <taxon>Actinocorallia</taxon>
    </lineage>
</organism>
<evidence type="ECO:0000313" key="2">
    <source>
        <dbReference type="Proteomes" id="UP001500665"/>
    </source>
</evidence>
<name>A0ABN1QQ84_9ACTN</name>
<dbReference type="RefSeq" id="WP_344239163.1">
    <property type="nucleotide sequence ID" value="NZ_BAAAHH010000006.1"/>
</dbReference>
<proteinExistence type="predicted"/>
<sequence length="469" mass="47750">MPLLSTLTEHFSGATIDRAKWPVVSDGVTLVEGRARVASTVDYNQIISAKSYTLQNSSVHVRVHPAAAGTATTEAWTQIVVRSATEGTDICFEHNALEGVIKFSARANYWEATATAIPYDPVAHRWWRIRASATQTFWDTSPDGVAWTNRRTVASPPWVAAENAGTNDVQLITHRDGGAAGYAEFDNVNHSPVAYGGATATFVGLTATAAGKREVRGSASPTFGGLSASAIGTRTATGQASASWSTTASTSGQRTVLGSASTAPSFAASASGTRETAGSAEAAFGWLSATASGVRVMEGSGSVTFGGLEASASGAREALGSASASWSFEATASSDSTQKGSASAVFGGLEASASGRVERLGSGTASWAFSAPGMGARDVVGSASVVLSFGASAWGESARSGSAVASFGFSASAYGVRAVRGSGSVSFAFSATAKAAGSNGPLPLKGHLFTVPYEDRMYVIAAEGRTVRV</sequence>
<protein>
    <submittedName>
        <fullName evidence="1">Uncharacterized protein</fullName>
    </submittedName>
</protein>
<dbReference type="EMBL" id="BAAAHH010000006">
    <property type="protein sequence ID" value="GAA0945971.1"/>
    <property type="molecule type" value="Genomic_DNA"/>
</dbReference>
<keyword evidence="2" id="KW-1185">Reference proteome</keyword>